<dbReference type="GO" id="GO:0045504">
    <property type="term" value="F:dynein heavy chain binding"/>
    <property type="evidence" value="ECO:0007669"/>
    <property type="project" value="TreeGrafter"/>
</dbReference>
<comment type="similarity">
    <text evidence="2">Belongs to the dynein intermediate chain family.</text>
</comment>
<dbReference type="GO" id="GO:0036158">
    <property type="term" value="P:outer dynein arm assembly"/>
    <property type="evidence" value="ECO:0007669"/>
    <property type="project" value="TreeGrafter"/>
</dbReference>
<dbReference type="Gene3D" id="2.130.10.10">
    <property type="entry name" value="YVTN repeat-like/Quinoprotein amine dehydrogenase"/>
    <property type="match status" value="2"/>
</dbReference>
<reference evidence="12" key="1">
    <citation type="submission" date="2021-12" db="EMBL/GenBank/DDBJ databases">
        <authorList>
            <person name="Martin H S."/>
        </authorList>
    </citation>
    <scope>NUCLEOTIDE SEQUENCE</scope>
</reference>
<dbReference type="GO" id="GO:0045503">
    <property type="term" value="F:dynein light chain binding"/>
    <property type="evidence" value="ECO:0007669"/>
    <property type="project" value="TreeGrafter"/>
</dbReference>
<keyword evidence="7" id="KW-0243">Dynein</keyword>
<keyword evidence="6" id="KW-0677">Repeat</keyword>
<dbReference type="PANTHER" id="PTHR12442:SF7">
    <property type="entry name" value="DYNEIN AXONEMAL INTERMEDIATE CHAIN 2"/>
    <property type="match status" value="1"/>
</dbReference>
<keyword evidence="10" id="KW-0206">Cytoskeleton</keyword>
<evidence type="ECO:0000313" key="12">
    <source>
        <dbReference type="EMBL" id="CAH0723375.1"/>
    </source>
</evidence>
<organism evidence="12 13">
    <name type="scientific">Brenthis ino</name>
    <name type="common">lesser marbled fritillary</name>
    <dbReference type="NCBI Taxonomy" id="405034"/>
    <lineage>
        <taxon>Eukaryota</taxon>
        <taxon>Metazoa</taxon>
        <taxon>Ecdysozoa</taxon>
        <taxon>Arthropoda</taxon>
        <taxon>Hexapoda</taxon>
        <taxon>Insecta</taxon>
        <taxon>Pterygota</taxon>
        <taxon>Neoptera</taxon>
        <taxon>Endopterygota</taxon>
        <taxon>Lepidoptera</taxon>
        <taxon>Glossata</taxon>
        <taxon>Ditrysia</taxon>
        <taxon>Papilionoidea</taxon>
        <taxon>Nymphalidae</taxon>
        <taxon>Heliconiinae</taxon>
        <taxon>Argynnini</taxon>
        <taxon>Brenthis</taxon>
    </lineage>
</organism>
<evidence type="ECO:0000256" key="10">
    <source>
        <dbReference type="ARBA" id="ARBA00023212"/>
    </source>
</evidence>
<dbReference type="SMART" id="SM00320">
    <property type="entry name" value="WD40"/>
    <property type="match status" value="5"/>
</dbReference>
<evidence type="ECO:0000256" key="7">
    <source>
        <dbReference type="ARBA" id="ARBA00023017"/>
    </source>
</evidence>
<keyword evidence="8" id="KW-0969">Cilium</keyword>
<evidence type="ECO:0000256" key="2">
    <source>
        <dbReference type="ARBA" id="ARBA00011059"/>
    </source>
</evidence>
<evidence type="ECO:0000256" key="8">
    <source>
        <dbReference type="ARBA" id="ARBA00023069"/>
    </source>
</evidence>
<dbReference type="InterPro" id="IPR050687">
    <property type="entry name" value="Dynein_IC"/>
</dbReference>
<evidence type="ECO:0000256" key="3">
    <source>
        <dbReference type="ARBA" id="ARBA00022490"/>
    </source>
</evidence>
<evidence type="ECO:0000256" key="9">
    <source>
        <dbReference type="ARBA" id="ARBA00023175"/>
    </source>
</evidence>
<feature type="non-terminal residue" evidence="12">
    <location>
        <position position="580"/>
    </location>
</feature>
<name>A0A8J9YEB1_9NEOP</name>
<keyword evidence="4" id="KW-0853">WD repeat</keyword>
<dbReference type="GO" id="GO:0003341">
    <property type="term" value="P:cilium movement"/>
    <property type="evidence" value="ECO:0007669"/>
    <property type="project" value="TreeGrafter"/>
</dbReference>
<protein>
    <recommendedName>
        <fullName evidence="14">Dynein intermediate chain 3, ciliary</fullName>
    </recommendedName>
</protein>
<evidence type="ECO:0000256" key="11">
    <source>
        <dbReference type="ARBA" id="ARBA00023273"/>
    </source>
</evidence>
<evidence type="ECO:0000313" key="13">
    <source>
        <dbReference type="Proteomes" id="UP000838878"/>
    </source>
</evidence>
<dbReference type="GO" id="GO:0005874">
    <property type="term" value="C:microtubule"/>
    <property type="evidence" value="ECO:0007669"/>
    <property type="project" value="UniProtKB-KW"/>
</dbReference>
<dbReference type="EMBL" id="OV170223">
    <property type="protein sequence ID" value="CAH0723375.1"/>
    <property type="molecule type" value="Genomic_DNA"/>
</dbReference>
<evidence type="ECO:0000256" key="1">
    <source>
        <dbReference type="ARBA" id="ARBA00004430"/>
    </source>
</evidence>
<dbReference type="Proteomes" id="UP000838878">
    <property type="component" value="Chromosome 3"/>
</dbReference>
<evidence type="ECO:0008006" key="14">
    <source>
        <dbReference type="Google" id="ProtNLM"/>
    </source>
</evidence>
<dbReference type="Pfam" id="PF00400">
    <property type="entry name" value="WD40"/>
    <property type="match status" value="1"/>
</dbReference>
<proteinExistence type="inferred from homology"/>
<dbReference type="OrthoDB" id="366230at2759"/>
<dbReference type="InterPro" id="IPR015943">
    <property type="entry name" value="WD40/YVTN_repeat-like_dom_sf"/>
</dbReference>
<accession>A0A8J9YEB1</accession>
<comment type="subcellular location">
    <subcellularLocation>
        <location evidence="1">Cytoplasm</location>
        <location evidence="1">Cytoskeleton</location>
        <location evidence="1">Cilium axoneme</location>
    </subcellularLocation>
</comment>
<sequence>MDSGLTYLYIKQRKDFGKQPRFCEVPVAMLDSINPEEKEQNLFCLRNPVHQGMQTSGTLSEHYVNTKRIILHDQGINHAEGGWPKDINSTDEEATTRHRRRFERDESYVQAILNSYKKINHLIKQNNAIEMYNMYFKEMKSEKPVEKCLMRKTNVFSDIEKRPVASISWTHEDNSKLVVAYCNKNYSVTGKVDKSLSCSIWDIENPNDIFADILPPSACWQIVCSSANPNIIIGGLADGRVCIFDIRTRKEPIALSPTHLAHRDPVSALLFISSRINAEICSGSSDGKCMWWDIRSLSEPIDSLIMSIRIPPGEHVSMANAEAVSALQFDKAFPTRLLCGTDTGFIININRKGKTHQEIMSGIFQAHRGPVKTVQRNPSLSKMFITCGDWTVNIWSDDIHSNPVMYGTSHRKQVSDVAWCPLRISSYMSVCDDGKFRYWDLLRKYHEPVATLPVSKNRLLKVKPSEDKPLVAIGDIEGSIHLISLSENMVFAADRDKTLMSQSFDRESRREHILESRFKEIQFKLKADIGVQRGSTTEIIDEEASVRIAEENYRRMVVEEIRNTGATQYPRGRTGKMRKR</sequence>
<dbReference type="InterPro" id="IPR001680">
    <property type="entry name" value="WD40_rpt"/>
</dbReference>
<keyword evidence="3" id="KW-0963">Cytoplasm</keyword>
<dbReference type="AlphaFoldDB" id="A0A8J9YEB1"/>
<dbReference type="PANTHER" id="PTHR12442">
    <property type="entry name" value="DYNEIN INTERMEDIATE CHAIN"/>
    <property type="match status" value="1"/>
</dbReference>
<gene>
    <name evidence="12" type="ORF">BINO364_LOCUS9213</name>
</gene>
<dbReference type="SUPFAM" id="SSF50978">
    <property type="entry name" value="WD40 repeat-like"/>
    <property type="match status" value="1"/>
</dbReference>
<evidence type="ECO:0000256" key="5">
    <source>
        <dbReference type="ARBA" id="ARBA00022701"/>
    </source>
</evidence>
<keyword evidence="5" id="KW-0493">Microtubule</keyword>
<dbReference type="InterPro" id="IPR036322">
    <property type="entry name" value="WD40_repeat_dom_sf"/>
</dbReference>
<keyword evidence="13" id="KW-1185">Reference proteome</keyword>
<evidence type="ECO:0000256" key="6">
    <source>
        <dbReference type="ARBA" id="ARBA00022737"/>
    </source>
</evidence>
<dbReference type="GO" id="GO:0036157">
    <property type="term" value="C:outer dynein arm"/>
    <property type="evidence" value="ECO:0007669"/>
    <property type="project" value="TreeGrafter"/>
</dbReference>
<evidence type="ECO:0000256" key="4">
    <source>
        <dbReference type="ARBA" id="ARBA00022574"/>
    </source>
</evidence>
<keyword evidence="9" id="KW-0505">Motor protein</keyword>
<keyword evidence="11" id="KW-0966">Cell projection</keyword>